<dbReference type="Pfam" id="PF13905">
    <property type="entry name" value="Thioredoxin_8"/>
    <property type="match status" value="3"/>
</dbReference>
<dbReference type="Proteomes" id="UP001159364">
    <property type="component" value="Linkage Group LG07"/>
</dbReference>
<dbReference type="SUPFAM" id="SSF52833">
    <property type="entry name" value="Thioredoxin-like"/>
    <property type="match status" value="3"/>
</dbReference>
<comment type="catalytic activity">
    <reaction evidence="7">
        <text>[protein]-dithiol + NADP(+) = [protein]-disulfide + NADPH + H(+)</text>
        <dbReference type="Rhea" id="RHEA:18753"/>
        <dbReference type="Rhea" id="RHEA-COMP:10593"/>
        <dbReference type="Rhea" id="RHEA-COMP:10594"/>
        <dbReference type="ChEBI" id="CHEBI:15378"/>
        <dbReference type="ChEBI" id="CHEBI:29950"/>
        <dbReference type="ChEBI" id="CHEBI:50058"/>
        <dbReference type="ChEBI" id="CHEBI:57783"/>
        <dbReference type="ChEBI" id="CHEBI:58349"/>
        <dbReference type="EC" id="1.8.1.8"/>
    </reaction>
</comment>
<sequence length="566" mass="64424">MAESAANAISQELPSLLSSDERDFLINSKGDEVKISNLVGKIVALYFSASWCPPCRRFTPVLMEVYEQLSSKGNFEVVFISSDRDDDSFNAYFTKMPWLAIPFADSVIRKHVKELFKVTGIPNLHIFDSDGKISSNQGVNIIKDYGAEAYPFSLEKLDCLRVEQENVKKNQNLSSLLVSKSRDYLISNCGTKVFVSELQGKMVGLYFSVHSHPICLYLTPKVVKAYEKLKEKGENFDVVLVSLDYEEDMYKKDFETMPWLALPFGDKSHEKLARYFEIRALPTMVIIGEDGKTLNQNVVELVEDHGDEAYPFTPEKLVELAEIQKEKLEAQTLESVLVHGEKDFVIDKSYSKVLVSELVGKTILLYFSAQSCRPCRAFLPKLTKVYHEIKAKDNAFEIIFVSSDLNQASFDDIYSCMPWLTLPFEDERNMILQRKFRIPGIPEIVAMGPSGRTVSTKAYKHIANNGVGAYPFTEEHFKQLDEKIEEMAKGWPKKIKHQLHPEHELILTKLGSYGCDNCNEFRHDWSFNCKKCGYDLDPKCALKIDEREAAKSQDGWICDGVTCRKA</sequence>
<dbReference type="GO" id="GO:0004791">
    <property type="term" value="F:thioredoxin-disulfide reductase (NADPH) activity"/>
    <property type="evidence" value="ECO:0007669"/>
    <property type="project" value="InterPro"/>
</dbReference>
<protein>
    <recommendedName>
        <fullName evidence="1">protein-disulfide reductase</fullName>
        <ecNumber evidence="1">1.8.1.8</ecNumber>
    </recommendedName>
</protein>
<feature type="domain" description="Thioredoxin" evidence="8">
    <location>
        <begin position="7"/>
        <end position="162"/>
    </location>
</feature>
<dbReference type="InterPro" id="IPR036249">
    <property type="entry name" value="Thioredoxin-like_sf"/>
</dbReference>
<evidence type="ECO:0000256" key="1">
    <source>
        <dbReference type="ARBA" id="ARBA00012612"/>
    </source>
</evidence>
<name>A0AAV8SX02_9ROSI</name>
<evidence type="ECO:0000256" key="3">
    <source>
        <dbReference type="ARBA" id="ARBA00023002"/>
    </source>
</evidence>
<dbReference type="PANTHER" id="PTHR13871:SF96">
    <property type="entry name" value="THIOREDOXIN DOMAIN-CONTAINING PROTEIN"/>
    <property type="match status" value="1"/>
</dbReference>
<dbReference type="EC" id="1.8.1.8" evidence="1"/>
<dbReference type="PANTHER" id="PTHR13871">
    <property type="entry name" value="THIOREDOXIN"/>
    <property type="match status" value="1"/>
</dbReference>
<dbReference type="InterPro" id="IPR052259">
    <property type="entry name" value="Nucleoredoxin-like"/>
</dbReference>
<comment type="similarity">
    <text evidence="5">Belongs to the nucleoredoxin family.</text>
</comment>
<keyword evidence="3" id="KW-0560">Oxidoreductase</keyword>
<dbReference type="EMBL" id="JAIWQS010000007">
    <property type="protein sequence ID" value="KAJ8758991.1"/>
    <property type="molecule type" value="Genomic_DNA"/>
</dbReference>
<accession>A0AAV8SX02</accession>
<dbReference type="Gene3D" id="3.40.30.10">
    <property type="entry name" value="Glutaredoxin"/>
    <property type="match status" value="3"/>
</dbReference>
<evidence type="ECO:0000259" key="8">
    <source>
        <dbReference type="PROSITE" id="PS51352"/>
    </source>
</evidence>
<dbReference type="InterPro" id="IPR013766">
    <property type="entry name" value="Thioredoxin_domain"/>
</dbReference>
<keyword evidence="4" id="KW-0520">NAD</keyword>
<dbReference type="AlphaFoldDB" id="A0AAV8SX02"/>
<keyword evidence="10" id="KW-1185">Reference proteome</keyword>
<dbReference type="InterPro" id="IPR046349">
    <property type="entry name" value="C1-like_sf"/>
</dbReference>
<evidence type="ECO:0000256" key="2">
    <source>
        <dbReference type="ARBA" id="ARBA00022737"/>
    </source>
</evidence>
<evidence type="ECO:0000313" key="9">
    <source>
        <dbReference type="EMBL" id="KAJ8758991.1"/>
    </source>
</evidence>
<keyword evidence="2" id="KW-0677">Repeat</keyword>
<dbReference type="InterPro" id="IPR045870">
    <property type="entry name" value="TryX_NRX_thioredoxin_dom"/>
</dbReference>
<reference evidence="9 10" key="1">
    <citation type="submission" date="2021-09" db="EMBL/GenBank/DDBJ databases">
        <title>Genomic insights and catalytic innovation underlie evolution of tropane alkaloids biosynthesis.</title>
        <authorList>
            <person name="Wang Y.-J."/>
            <person name="Tian T."/>
            <person name="Huang J.-P."/>
            <person name="Huang S.-X."/>
        </authorList>
    </citation>
    <scope>NUCLEOTIDE SEQUENCE [LARGE SCALE GENOMIC DNA]</scope>
    <source>
        <strain evidence="9">KIB-2018</strain>
        <tissue evidence="9">Leaf</tissue>
    </source>
</reference>
<dbReference type="SUPFAM" id="SSF57889">
    <property type="entry name" value="Cysteine-rich domain"/>
    <property type="match status" value="1"/>
</dbReference>
<comment type="caution">
    <text evidence="9">The sequence shown here is derived from an EMBL/GenBank/DDBJ whole genome shotgun (WGS) entry which is preliminary data.</text>
</comment>
<evidence type="ECO:0000256" key="7">
    <source>
        <dbReference type="ARBA" id="ARBA00047804"/>
    </source>
</evidence>
<proteinExistence type="inferred from homology"/>
<evidence type="ECO:0000313" key="10">
    <source>
        <dbReference type="Proteomes" id="UP001159364"/>
    </source>
</evidence>
<dbReference type="PROSITE" id="PS51352">
    <property type="entry name" value="THIOREDOXIN_2"/>
    <property type="match status" value="2"/>
</dbReference>
<evidence type="ECO:0000256" key="4">
    <source>
        <dbReference type="ARBA" id="ARBA00023027"/>
    </source>
</evidence>
<dbReference type="CDD" id="cd03009">
    <property type="entry name" value="TryX_like_TryX_NRX"/>
    <property type="match status" value="1"/>
</dbReference>
<evidence type="ECO:0000256" key="5">
    <source>
        <dbReference type="ARBA" id="ARBA00025782"/>
    </source>
</evidence>
<organism evidence="9 10">
    <name type="scientific">Erythroxylum novogranatense</name>
    <dbReference type="NCBI Taxonomy" id="1862640"/>
    <lineage>
        <taxon>Eukaryota</taxon>
        <taxon>Viridiplantae</taxon>
        <taxon>Streptophyta</taxon>
        <taxon>Embryophyta</taxon>
        <taxon>Tracheophyta</taxon>
        <taxon>Spermatophyta</taxon>
        <taxon>Magnoliopsida</taxon>
        <taxon>eudicotyledons</taxon>
        <taxon>Gunneridae</taxon>
        <taxon>Pentapetalae</taxon>
        <taxon>rosids</taxon>
        <taxon>fabids</taxon>
        <taxon>Malpighiales</taxon>
        <taxon>Erythroxylaceae</taxon>
        <taxon>Erythroxylum</taxon>
    </lineage>
</organism>
<dbReference type="InterPro" id="IPR012336">
    <property type="entry name" value="Thioredoxin-like_fold"/>
</dbReference>
<evidence type="ECO:0000256" key="6">
    <source>
        <dbReference type="ARBA" id="ARBA00047388"/>
    </source>
</evidence>
<feature type="domain" description="Thioredoxin" evidence="8">
    <location>
        <begin position="322"/>
        <end position="489"/>
    </location>
</feature>
<gene>
    <name evidence="9" type="ORF">K2173_003229</name>
</gene>
<comment type="catalytic activity">
    <reaction evidence="6">
        <text>[protein]-dithiol + NAD(+) = [protein]-disulfide + NADH + H(+)</text>
        <dbReference type="Rhea" id="RHEA:18749"/>
        <dbReference type="Rhea" id="RHEA-COMP:10593"/>
        <dbReference type="Rhea" id="RHEA-COMP:10594"/>
        <dbReference type="ChEBI" id="CHEBI:15378"/>
        <dbReference type="ChEBI" id="CHEBI:29950"/>
        <dbReference type="ChEBI" id="CHEBI:50058"/>
        <dbReference type="ChEBI" id="CHEBI:57540"/>
        <dbReference type="ChEBI" id="CHEBI:57945"/>
        <dbReference type="EC" id="1.8.1.8"/>
    </reaction>
</comment>